<dbReference type="GeneID" id="104603421"/>
<evidence type="ECO:0000313" key="3">
    <source>
        <dbReference type="Proteomes" id="UP000189703"/>
    </source>
</evidence>
<dbReference type="STRING" id="4432.A0A1U8AFC1"/>
<name>A0A1U8AFC1_NELNU</name>
<dbReference type="Pfam" id="PF00704">
    <property type="entry name" value="Glyco_hydro_18"/>
    <property type="match status" value="1"/>
</dbReference>
<dbReference type="GO" id="GO:0005975">
    <property type="term" value="P:carbohydrate metabolic process"/>
    <property type="evidence" value="ECO:0007669"/>
    <property type="project" value="InterPro"/>
</dbReference>
<dbReference type="SUPFAM" id="SSF51445">
    <property type="entry name" value="(Trans)glycosidases"/>
    <property type="match status" value="1"/>
</dbReference>
<dbReference type="Proteomes" id="UP000189703">
    <property type="component" value="Unplaced"/>
</dbReference>
<accession>A0A1U8AFC1</accession>
<keyword evidence="1" id="KW-0812">Transmembrane</keyword>
<sequence>MCLNAKVFSLIVIAWIIYIVCISHPPANSKPSFVPPPNPSFVQRPIQHKLLSSTGSIRAAFWPLWKTGTHLPSTVDISNLTHLIPSISIDRLNNTTFTSLTFQSLLTHTSSIRSINPNLKIFLSTRQSIPDDLAVFIRYINEIIDKYVFDGFHFDWIYPGPYVNMSKLALAIPEAHFHFSLSTHCFANFSFSEPPNDIIIRKVAFIMPVCSDYDGVTNKASAMNNTKLRSGLRSWINAGVPREKLVVALPPDVQTFSAIPNKVDNTEEDGYLEALGGWMLFSNIYTPSNAENFPTQGVLPILIIVLVLL</sequence>
<dbReference type="Gene3D" id="3.20.20.80">
    <property type="entry name" value="Glycosidases"/>
    <property type="match status" value="1"/>
</dbReference>
<dbReference type="RefSeq" id="XP_010265744.1">
    <property type="nucleotide sequence ID" value="XM_010267442.1"/>
</dbReference>
<dbReference type="InParanoid" id="A0A1U8AFC1"/>
<evidence type="ECO:0000256" key="1">
    <source>
        <dbReference type="SAM" id="Phobius"/>
    </source>
</evidence>
<gene>
    <name evidence="4" type="primary">LOC104603421</name>
</gene>
<keyword evidence="1" id="KW-1133">Transmembrane helix</keyword>
<dbReference type="InterPro" id="IPR001223">
    <property type="entry name" value="Glyco_hydro18_cat"/>
</dbReference>
<evidence type="ECO:0000313" key="4">
    <source>
        <dbReference type="RefSeq" id="XP_010265744.1"/>
    </source>
</evidence>
<keyword evidence="1" id="KW-0472">Membrane</keyword>
<reference evidence="4" key="1">
    <citation type="submission" date="2025-08" db="UniProtKB">
        <authorList>
            <consortium name="RefSeq"/>
        </authorList>
    </citation>
    <scope>IDENTIFICATION</scope>
</reference>
<dbReference type="OrthoDB" id="73875at2759"/>
<dbReference type="PROSITE" id="PS51910">
    <property type="entry name" value="GH18_2"/>
    <property type="match status" value="1"/>
</dbReference>
<feature type="transmembrane region" description="Helical" evidence="1">
    <location>
        <begin position="7"/>
        <end position="27"/>
    </location>
</feature>
<evidence type="ECO:0000259" key="2">
    <source>
        <dbReference type="PROSITE" id="PS51910"/>
    </source>
</evidence>
<keyword evidence="3" id="KW-1185">Reference proteome</keyword>
<dbReference type="AlphaFoldDB" id="A0A1U8AFC1"/>
<feature type="domain" description="GH18" evidence="2">
    <location>
        <begin position="56"/>
        <end position="309"/>
    </location>
</feature>
<dbReference type="KEGG" id="nnu:104603421"/>
<dbReference type="InterPro" id="IPR017853">
    <property type="entry name" value="GH"/>
</dbReference>
<protein>
    <submittedName>
        <fullName evidence="4">Chitotriosidase-1-like</fullName>
    </submittedName>
</protein>
<organism evidence="3 4">
    <name type="scientific">Nelumbo nucifera</name>
    <name type="common">Sacred lotus</name>
    <dbReference type="NCBI Taxonomy" id="4432"/>
    <lineage>
        <taxon>Eukaryota</taxon>
        <taxon>Viridiplantae</taxon>
        <taxon>Streptophyta</taxon>
        <taxon>Embryophyta</taxon>
        <taxon>Tracheophyta</taxon>
        <taxon>Spermatophyta</taxon>
        <taxon>Magnoliopsida</taxon>
        <taxon>Proteales</taxon>
        <taxon>Nelumbonaceae</taxon>
        <taxon>Nelumbo</taxon>
    </lineage>
</organism>
<proteinExistence type="predicted"/>